<gene>
    <name evidence="1" type="ORF">N7509_005126</name>
</gene>
<evidence type="ECO:0000313" key="1">
    <source>
        <dbReference type="EMBL" id="KAJ5397013.1"/>
    </source>
</evidence>
<dbReference type="OrthoDB" id="3546279at2759"/>
<dbReference type="GO" id="GO:0000981">
    <property type="term" value="F:DNA-binding transcription factor activity, RNA polymerase II-specific"/>
    <property type="evidence" value="ECO:0007669"/>
    <property type="project" value="TreeGrafter"/>
</dbReference>
<proteinExistence type="predicted"/>
<dbReference type="GeneID" id="81368743"/>
<dbReference type="PANTHER" id="PTHR47657">
    <property type="entry name" value="STEROL REGULATORY ELEMENT-BINDING PROTEIN ECM22"/>
    <property type="match status" value="1"/>
</dbReference>
<organism evidence="1 2">
    <name type="scientific">Penicillium cosmopolitanum</name>
    <dbReference type="NCBI Taxonomy" id="1131564"/>
    <lineage>
        <taxon>Eukaryota</taxon>
        <taxon>Fungi</taxon>
        <taxon>Dikarya</taxon>
        <taxon>Ascomycota</taxon>
        <taxon>Pezizomycotina</taxon>
        <taxon>Eurotiomycetes</taxon>
        <taxon>Eurotiomycetidae</taxon>
        <taxon>Eurotiales</taxon>
        <taxon>Aspergillaceae</taxon>
        <taxon>Penicillium</taxon>
    </lineage>
</organism>
<evidence type="ECO:0008006" key="3">
    <source>
        <dbReference type="Google" id="ProtNLM"/>
    </source>
</evidence>
<accession>A0A9W9W1L0</accession>
<dbReference type="RefSeq" id="XP_056489065.1">
    <property type="nucleotide sequence ID" value="XM_056629763.1"/>
</dbReference>
<protein>
    <recommendedName>
        <fullName evidence="3">Transcription factor domain-containing protein</fullName>
    </recommendedName>
</protein>
<sequence length="380" mass="42084">MQDLKLLQHYILHTSMRMTLNPEKALVWKIIIPDIASGAEYLMHLLLALAGVDMLTNQLNNPNLTKDNDSLTRLVISHHQKGLKGFQQEIQSHQESNSEELLTGTFLINAFAFASLRVGDLAPSDSPVATTDALHGAQEAPEWPRSQWLHLIRVSFSLGGQYWMHLQRGRLRSLLVFNKSNDDWKNSIPDLVPLMEFSKGTLSAKFAAFSSNAIQAISDLRASSQMLKATITPPSGTPDSGSGVMNPTYCQNQDNAIDVVETMFMRILHVLCLRRTGAQPSPELEIQSEIEDAAIASWPTLVDGGFISSLDLTGPFDSAQGLSLAILAHLYLTLALLDKIWYFGGTFDTEIRKIAATIVNQSYDDGIVALMKWPMHVIEQ</sequence>
<name>A0A9W9W1L0_9EURO</name>
<dbReference type="Proteomes" id="UP001147747">
    <property type="component" value="Unassembled WGS sequence"/>
</dbReference>
<dbReference type="InterPro" id="IPR052400">
    <property type="entry name" value="Zn2-C6_fungal_TF"/>
</dbReference>
<dbReference type="InterPro" id="IPR021858">
    <property type="entry name" value="Fun_TF"/>
</dbReference>
<keyword evidence="2" id="KW-1185">Reference proteome</keyword>
<dbReference type="PANTHER" id="PTHR47657:SF10">
    <property type="entry name" value="ZN(II)2CYS6 TRANSCRIPTION FACTOR (EUROFUNG)"/>
    <property type="match status" value="1"/>
</dbReference>
<comment type="caution">
    <text evidence="1">The sequence shown here is derived from an EMBL/GenBank/DDBJ whole genome shotgun (WGS) entry which is preliminary data.</text>
</comment>
<reference evidence="1" key="2">
    <citation type="journal article" date="2023" name="IMA Fungus">
        <title>Comparative genomic study of the Penicillium genus elucidates a diverse pangenome and 15 lateral gene transfer events.</title>
        <authorList>
            <person name="Petersen C."/>
            <person name="Sorensen T."/>
            <person name="Nielsen M.R."/>
            <person name="Sondergaard T.E."/>
            <person name="Sorensen J.L."/>
            <person name="Fitzpatrick D.A."/>
            <person name="Frisvad J.C."/>
            <person name="Nielsen K.L."/>
        </authorList>
    </citation>
    <scope>NUCLEOTIDE SEQUENCE</scope>
    <source>
        <strain evidence="1">IBT 29677</strain>
    </source>
</reference>
<evidence type="ECO:0000313" key="2">
    <source>
        <dbReference type="Proteomes" id="UP001147747"/>
    </source>
</evidence>
<reference evidence="1" key="1">
    <citation type="submission" date="2022-12" db="EMBL/GenBank/DDBJ databases">
        <authorList>
            <person name="Petersen C."/>
        </authorList>
    </citation>
    <scope>NUCLEOTIDE SEQUENCE</scope>
    <source>
        <strain evidence="1">IBT 29677</strain>
    </source>
</reference>
<dbReference type="Pfam" id="PF11951">
    <property type="entry name" value="Fungal_trans_2"/>
    <property type="match status" value="1"/>
</dbReference>
<dbReference type="EMBL" id="JAPZBU010000006">
    <property type="protein sequence ID" value="KAJ5397013.1"/>
    <property type="molecule type" value="Genomic_DNA"/>
</dbReference>
<dbReference type="AlphaFoldDB" id="A0A9W9W1L0"/>